<feature type="region of interest" description="Disordered" evidence="1">
    <location>
        <begin position="1"/>
        <end position="26"/>
    </location>
</feature>
<sequence>MSMTVDSSPPGANAILGSQAAGPSAKTGDFSAALAAEQRAEASLRDQADTLDAIKAKGFSAWVRDTRIEKLKAEIRKKVMAAMGLDEKSLAALNDKVRQSIEKQIEEQVMREMEQAMKEDKDGGKKSPQSAASGGQNLPDGPVCGAKRVPVIAALATPGGESVLG</sequence>
<evidence type="ECO:0000313" key="2">
    <source>
        <dbReference type="EMBL" id="RAU20832.1"/>
    </source>
</evidence>
<name>A0A364NUU6_9PROT</name>
<dbReference type="AlphaFoldDB" id="A0A364NUU6"/>
<feature type="compositionally biased region" description="Polar residues" evidence="1">
    <location>
        <begin position="127"/>
        <end position="136"/>
    </location>
</feature>
<protein>
    <submittedName>
        <fullName evidence="2">Uncharacterized protein</fullName>
    </submittedName>
</protein>
<organism evidence="2 3">
    <name type="scientific">Paramagnetospirillum kuznetsovii</name>
    <dbReference type="NCBI Taxonomy" id="2053833"/>
    <lineage>
        <taxon>Bacteria</taxon>
        <taxon>Pseudomonadati</taxon>
        <taxon>Pseudomonadota</taxon>
        <taxon>Alphaproteobacteria</taxon>
        <taxon>Rhodospirillales</taxon>
        <taxon>Magnetospirillaceae</taxon>
        <taxon>Paramagnetospirillum</taxon>
    </lineage>
</organism>
<evidence type="ECO:0000313" key="3">
    <source>
        <dbReference type="Proteomes" id="UP000251075"/>
    </source>
</evidence>
<accession>A0A364NUU6</accession>
<feature type="region of interest" description="Disordered" evidence="1">
    <location>
        <begin position="113"/>
        <end position="143"/>
    </location>
</feature>
<gene>
    <name evidence="2" type="ORF">CU669_16290</name>
</gene>
<comment type="caution">
    <text evidence="2">The sequence shown here is derived from an EMBL/GenBank/DDBJ whole genome shotgun (WGS) entry which is preliminary data.</text>
</comment>
<evidence type="ECO:0000256" key="1">
    <source>
        <dbReference type="SAM" id="MobiDB-lite"/>
    </source>
</evidence>
<dbReference type="Proteomes" id="UP000251075">
    <property type="component" value="Unassembled WGS sequence"/>
</dbReference>
<feature type="compositionally biased region" description="Basic and acidic residues" evidence="1">
    <location>
        <begin position="113"/>
        <end position="125"/>
    </location>
</feature>
<keyword evidence="3" id="KW-1185">Reference proteome</keyword>
<dbReference type="RefSeq" id="WP_112146640.1">
    <property type="nucleotide sequence ID" value="NZ_PGTO01000016.1"/>
</dbReference>
<dbReference type="EMBL" id="PGTO01000016">
    <property type="protein sequence ID" value="RAU20832.1"/>
    <property type="molecule type" value="Genomic_DNA"/>
</dbReference>
<proteinExistence type="predicted"/>
<dbReference type="OrthoDB" id="7366970at2"/>
<reference evidence="2 3" key="1">
    <citation type="submission" date="2017-11" db="EMBL/GenBank/DDBJ databases">
        <title>Draft genome sequence of magnetotactic bacterium Magnetospirillum kuznetsovii LBB-42.</title>
        <authorList>
            <person name="Grouzdev D.S."/>
            <person name="Rysina M.S."/>
            <person name="Baslerov R.V."/>
            <person name="Koziaeva V."/>
        </authorList>
    </citation>
    <scope>NUCLEOTIDE SEQUENCE [LARGE SCALE GENOMIC DNA]</scope>
    <source>
        <strain evidence="2 3">LBB-42</strain>
    </source>
</reference>